<evidence type="ECO:0000313" key="2">
    <source>
        <dbReference type="Proteomes" id="UP000072189"/>
    </source>
</evidence>
<gene>
    <name evidence="1" type="ORF">RSA3_13245</name>
</gene>
<comment type="caution">
    <text evidence="1">The sequence shown here is derived from an EMBL/GenBank/DDBJ whole genome shotgun (WGS) entry which is preliminary data.</text>
</comment>
<name>A0A147F600_MICTE</name>
<dbReference type="RefSeq" id="WP_058614662.1">
    <property type="nucleotide sequence ID" value="NZ_LDRV01000085.1"/>
</dbReference>
<proteinExistence type="predicted"/>
<reference evidence="1 2" key="1">
    <citation type="journal article" date="2016" name="Front. Microbiol.">
        <title>Genomic Resource of Rice Seed Associated Bacteria.</title>
        <authorList>
            <person name="Midha S."/>
            <person name="Bansal K."/>
            <person name="Sharma S."/>
            <person name="Kumar N."/>
            <person name="Patil P.P."/>
            <person name="Chaudhry V."/>
            <person name="Patil P.B."/>
        </authorList>
    </citation>
    <scope>NUCLEOTIDE SEQUENCE [LARGE SCALE GENOMIC DNA]</scope>
    <source>
        <strain evidence="1 2">RSA3</strain>
    </source>
</reference>
<dbReference type="Proteomes" id="UP000072189">
    <property type="component" value="Unassembled WGS sequence"/>
</dbReference>
<accession>A0A147F600</accession>
<dbReference type="AlphaFoldDB" id="A0A147F600"/>
<organism evidence="1 2">
    <name type="scientific">Microbacterium testaceum</name>
    <name type="common">Aureobacterium testaceum</name>
    <name type="synonym">Brevibacterium testaceum</name>
    <dbReference type="NCBI Taxonomy" id="2033"/>
    <lineage>
        <taxon>Bacteria</taxon>
        <taxon>Bacillati</taxon>
        <taxon>Actinomycetota</taxon>
        <taxon>Actinomycetes</taxon>
        <taxon>Micrococcales</taxon>
        <taxon>Microbacteriaceae</taxon>
        <taxon>Microbacterium</taxon>
    </lineage>
</organism>
<dbReference type="PATRIC" id="fig|2033.7.peg.3456"/>
<sequence length="432" mass="44756">MKFSTADRHAPQVHEVQTPHAIVRYPDSFVASEYDGAELVLTLRDRQDGFQPNLVLTAVDSTAPLTDASAAAILASSQQHPGARVVGVDLWDENPDATLARARCITFVYPAGATDVVVTKTVWATGTHHVHLSASATPAQLGAVGPVFSWIAAQLRLTADAGEVEAAARSVGAAPADADASTRVGFPLEALSAFAPPPFATTAPVVSAAALTALRAGASRSRRGSASAILPRRVRTTDATTELLAAGFIDEGAALTPTGTAVASALGARQPLLVARVRRGGRAAVLVAFAGPRGVVIAHDPSIGELDAGAAIADPERRHIALVVPEHVPAFVAAWIGLEPFWSSDDAEPMTVSTRDLEAAVDSSTGGWADVLLQGAGSERFDAVIPGRGWKRVTAPVDGVHELVADPSRAVYTFLVDLCARALEEGPASADR</sequence>
<evidence type="ECO:0000313" key="1">
    <source>
        <dbReference type="EMBL" id="KTS09571.1"/>
    </source>
</evidence>
<protein>
    <submittedName>
        <fullName evidence="1">Uncharacterized protein</fullName>
    </submittedName>
</protein>
<dbReference type="EMBL" id="LDRV01000085">
    <property type="protein sequence ID" value="KTS09571.1"/>
    <property type="molecule type" value="Genomic_DNA"/>
</dbReference>